<dbReference type="Proteomes" id="UP000266861">
    <property type="component" value="Unassembled WGS sequence"/>
</dbReference>
<keyword evidence="2" id="KW-1185">Reference proteome</keyword>
<gene>
    <name evidence="1" type="ORF">Glove_627g9</name>
</gene>
<accession>A0A397GDW9</accession>
<protein>
    <submittedName>
        <fullName evidence="1">Uncharacterized protein</fullName>
    </submittedName>
</protein>
<evidence type="ECO:0000313" key="1">
    <source>
        <dbReference type="EMBL" id="RHZ46280.1"/>
    </source>
</evidence>
<evidence type="ECO:0000313" key="2">
    <source>
        <dbReference type="Proteomes" id="UP000266861"/>
    </source>
</evidence>
<comment type="caution">
    <text evidence="1">The sequence shown here is derived from an EMBL/GenBank/DDBJ whole genome shotgun (WGS) entry which is preliminary data.</text>
</comment>
<sequence>MCGIRDKFDKLKNFIGHLDNIVLLWACRKLNTNLECISLYAIYLSLDINLTCDTKKQPILKQVLNYGRGPTICSNLNAESGYSSKYTRINKNNDTYIL</sequence>
<name>A0A397GDW9_9GLOM</name>
<dbReference type="EMBL" id="PQFF01000519">
    <property type="protein sequence ID" value="RHZ46280.1"/>
    <property type="molecule type" value="Genomic_DNA"/>
</dbReference>
<organism evidence="1 2">
    <name type="scientific">Diversispora epigaea</name>
    <dbReference type="NCBI Taxonomy" id="1348612"/>
    <lineage>
        <taxon>Eukaryota</taxon>
        <taxon>Fungi</taxon>
        <taxon>Fungi incertae sedis</taxon>
        <taxon>Mucoromycota</taxon>
        <taxon>Glomeromycotina</taxon>
        <taxon>Glomeromycetes</taxon>
        <taxon>Diversisporales</taxon>
        <taxon>Diversisporaceae</taxon>
        <taxon>Diversispora</taxon>
    </lineage>
</organism>
<reference evidence="1 2" key="1">
    <citation type="submission" date="2018-08" db="EMBL/GenBank/DDBJ databases">
        <title>Genome and evolution of the arbuscular mycorrhizal fungus Diversispora epigaea (formerly Glomus versiforme) and its bacterial endosymbionts.</title>
        <authorList>
            <person name="Sun X."/>
            <person name="Fei Z."/>
            <person name="Harrison M."/>
        </authorList>
    </citation>
    <scope>NUCLEOTIDE SEQUENCE [LARGE SCALE GENOMIC DNA]</scope>
    <source>
        <strain evidence="1 2">IT104</strain>
    </source>
</reference>
<dbReference type="AlphaFoldDB" id="A0A397GDW9"/>
<proteinExistence type="predicted"/>